<accession>A0A366HHH0</accession>
<dbReference type="GO" id="GO:0003677">
    <property type="term" value="F:DNA binding"/>
    <property type="evidence" value="ECO:0007669"/>
    <property type="project" value="InterPro"/>
</dbReference>
<dbReference type="OrthoDB" id="9800877at2"/>
<protein>
    <submittedName>
        <fullName evidence="1">Transposase</fullName>
    </submittedName>
</protein>
<evidence type="ECO:0000313" key="2">
    <source>
        <dbReference type="Proteomes" id="UP000253628"/>
    </source>
</evidence>
<sequence>MYAMKQIEHAGRRRRRMHSPEFKAELVLSCQQTGVSVAAIAMEHGINPNLLRRWITEHERLGHHETAIGHAPRRDVAAQFIPLQLARSEAAQIKPIPREDIAIEFEHNGLKATVHWPMAQSEQCATWLRAVMR</sequence>
<dbReference type="Pfam" id="PF01527">
    <property type="entry name" value="HTH_Tnp_1"/>
    <property type="match status" value="1"/>
</dbReference>
<dbReference type="Proteomes" id="UP000253628">
    <property type="component" value="Unassembled WGS sequence"/>
</dbReference>
<reference evidence="1 2" key="1">
    <citation type="submission" date="2018-06" db="EMBL/GenBank/DDBJ databases">
        <title>Genomic Encyclopedia of Type Strains, Phase IV (KMG-IV): sequencing the most valuable type-strain genomes for metagenomic binning, comparative biology and taxonomic classification.</title>
        <authorList>
            <person name="Goeker M."/>
        </authorList>
    </citation>
    <scope>NUCLEOTIDE SEQUENCE [LARGE SCALE GENOMIC DNA]</scope>
    <source>
        <strain evidence="1 2">DSM 25520</strain>
    </source>
</reference>
<dbReference type="AlphaFoldDB" id="A0A366HHH0"/>
<dbReference type="InterPro" id="IPR009057">
    <property type="entry name" value="Homeodomain-like_sf"/>
</dbReference>
<dbReference type="Gene3D" id="1.10.10.60">
    <property type="entry name" value="Homeodomain-like"/>
    <property type="match status" value="1"/>
</dbReference>
<keyword evidence="2" id="KW-1185">Reference proteome</keyword>
<dbReference type="InterPro" id="IPR002514">
    <property type="entry name" value="Transposase_8"/>
</dbReference>
<organism evidence="1 2">
    <name type="scientific">Eoetvoesiella caeni</name>
    <dbReference type="NCBI Taxonomy" id="645616"/>
    <lineage>
        <taxon>Bacteria</taxon>
        <taxon>Pseudomonadati</taxon>
        <taxon>Pseudomonadota</taxon>
        <taxon>Betaproteobacteria</taxon>
        <taxon>Burkholderiales</taxon>
        <taxon>Alcaligenaceae</taxon>
        <taxon>Eoetvoesiella</taxon>
    </lineage>
</organism>
<proteinExistence type="predicted"/>
<gene>
    <name evidence="1" type="ORF">DFR37_102489</name>
</gene>
<dbReference type="GO" id="GO:0004803">
    <property type="term" value="F:transposase activity"/>
    <property type="evidence" value="ECO:0007669"/>
    <property type="project" value="InterPro"/>
</dbReference>
<dbReference type="GO" id="GO:0006313">
    <property type="term" value="P:DNA transposition"/>
    <property type="evidence" value="ECO:0007669"/>
    <property type="project" value="InterPro"/>
</dbReference>
<comment type="caution">
    <text evidence="1">The sequence shown here is derived from an EMBL/GenBank/DDBJ whole genome shotgun (WGS) entry which is preliminary data.</text>
</comment>
<evidence type="ECO:0000313" key="1">
    <source>
        <dbReference type="EMBL" id="RBP42103.1"/>
    </source>
</evidence>
<dbReference type="EMBL" id="QNRQ01000002">
    <property type="protein sequence ID" value="RBP42103.1"/>
    <property type="molecule type" value="Genomic_DNA"/>
</dbReference>
<dbReference type="NCBIfam" id="NF047595">
    <property type="entry name" value="IS66_ISRel24_TnpA"/>
    <property type="match status" value="1"/>
</dbReference>
<name>A0A366HHH0_9BURK</name>
<dbReference type="SUPFAM" id="SSF46689">
    <property type="entry name" value="Homeodomain-like"/>
    <property type="match status" value="1"/>
</dbReference>